<dbReference type="PANTHER" id="PTHR34894">
    <property type="entry name" value="SAM-DEPENDENT METHYLTRANSFERASE RSMI, CONSERVED SITE"/>
    <property type="match status" value="1"/>
</dbReference>
<dbReference type="Gene3D" id="1.10.238.10">
    <property type="entry name" value="EF-hand"/>
    <property type="match status" value="1"/>
</dbReference>
<evidence type="ECO:0000256" key="1">
    <source>
        <dbReference type="ARBA" id="ARBA00022837"/>
    </source>
</evidence>
<dbReference type="InterPro" id="IPR002048">
    <property type="entry name" value="EF_hand_dom"/>
</dbReference>
<proteinExistence type="predicted"/>
<protein>
    <recommendedName>
        <fullName evidence="4">EF-hand domain-containing protein</fullName>
    </recommendedName>
</protein>
<dbReference type="Proteomes" id="UP001497444">
    <property type="component" value="Chromosome 8"/>
</dbReference>
<organism evidence="5 6">
    <name type="scientific">Sphagnum jensenii</name>
    <dbReference type="NCBI Taxonomy" id="128206"/>
    <lineage>
        <taxon>Eukaryota</taxon>
        <taxon>Viridiplantae</taxon>
        <taxon>Streptophyta</taxon>
        <taxon>Embryophyta</taxon>
        <taxon>Bryophyta</taxon>
        <taxon>Sphagnophytina</taxon>
        <taxon>Sphagnopsida</taxon>
        <taxon>Sphagnales</taxon>
        <taxon>Sphagnaceae</taxon>
        <taxon>Sphagnum</taxon>
    </lineage>
</organism>
<dbReference type="InterPro" id="IPR018247">
    <property type="entry name" value="EF_Hand_1_Ca_BS"/>
</dbReference>
<keyword evidence="1" id="KW-0106">Calcium</keyword>
<keyword evidence="6" id="KW-1185">Reference proteome</keyword>
<name>A0ABP0XE50_9BRYO</name>
<feature type="region of interest" description="Disordered" evidence="3">
    <location>
        <begin position="381"/>
        <end position="419"/>
    </location>
</feature>
<dbReference type="EMBL" id="OZ020103">
    <property type="protein sequence ID" value="CAK9277402.1"/>
    <property type="molecule type" value="Genomic_DNA"/>
</dbReference>
<dbReference type="InterPro" id="IPR011992">
    <property type="entry name" value="EF-hand-dom_pair"/>
</dbReference>
<feature type="coiled-coil region" evidence="2">
    <location>
        <begin position="328"/>
        <end position="362"/>
    </location>
</feature>
<evidence type="ECO:0000256" key="2">
    <source>
        <dbReference type="SAM" id="Coils"/>
    </source>
</evidence>
<keyword evidence="2" id="KW-0175">Coiled coil</keyword>
<accession>A0ABP0XE50</accession>
<dbReference type="PROSITE" id="PS00018">
    <property type="entry name" value="EF_HAND_1"/>
    <property type="match status" value="1"/>
</dbReference>
<sequence>MMKVNVIPKAVKNFNDRQLLKLVESIYSAKIIADAVDDSQENERQNMCEFMYDFMLNSYGLKGLAESAVHGVFKRIKQLMITKAIDKHHRLRLFQRFCNYDPLRGYMEAELYLYLKTLAKAESKLGVLLPAADAEDGTNFLNCAQLEFLLEEPSFVAQFRGNKDIASGFLQQVAEEHGTLEKASNEVQKITKLKEIMRLDFDVLMEMIIEINPHKEVIRRQSKAKVAPKVIPLTKEEAVELENLFIAGDANQDGVLTLNEFREIVSSADASVSETNALRMFRETVTLMPDGGDSISPTAFAIVAHAHGLKAPAAVVFGLLKKTWLQIQDDVNEEKMREKHKKKEAEEMRASLREMFKEKNDVSRAVQTFRSFVLKFCGSPDHDHDQAEINVLEPPLVEQQEDQELPPLEEPLNQEEEAG</sequence>
<feature type="domain" description="EF-hand" evidence="4">
    <location>
        <begin position="236"/>
        <end position="271"/>
    </location>
</feature>
<evidence type="ECO:0000313" key="5">
    <source>
        <dbReference type="EMBL" id="CAK9277402.1"/>
    </source>
</evidence>
<reference evidence="5" key="1">
    <citation type="submission" date="2024-02" db="EMBL/GenBank/DDBJ databases">
        <authorList>
            <consortium name="ELIXIR-Norway"/>
            <consortium name="Elixir Norway"/>
        </authorList>
    </citation>
    <scope>NUCLEOTIDE SEQUENCE</scope>
</reference>
<dbReference type="SUPFAM" id="SSF47473">
    <property type="entry name" value="EF-hand"/>
    <property type="match status" value="1"/>
</dbReference>
<dbReference type="PANTHER" id="PTHR34894:SF5">
    <property type="entry name" value="EF-HAND DOMAIN-CONTAINING PROTEIN"/>
    <property type="match status" value="1"/>
</dbReference>
<evidence type="ECO:0000313" key="6">
    <source>
        <dbReference type="Proteomes" id="UP001497444"/>
    </source>
</evidence>
<gene>
    <name evidence="5" type="ORF">CSSPJE1EN1_LOCUS22880</name>
</gene>
<evidence type="ECO:0000259" key="4">
    <source>
        <dbReference type="PROSITE" id="PS50222"/>
    </source>
</evidence>
<dbReference type="PROSITE" id="PS50222">
    <property type="entry name" value="EF_HAND_2"/>
    <property type="match status" value="1"/>
</dbReference>
<evidence type="ECO:0000256" key="3">
    <source>
        <dbReference type="SAM" id="MobiDB-lite"/>
    </source>
</evidence>